<feature type="compositionally biased region" description="Low complexity" evidence="1">
    <location>
        <begin position="53"/>
        <end position="65"/>
    </location>
</feature>
<feature type="transmembrane region" description="Helical" evidence="2">
    <location>
        <begin position="126"/>
        <end position="149"/>
    </location>
</feature>
<dbReference type="RefSeq" id="WP_344951303.1">
    <property type="nucleotide sequence ID" value="NZ_BAAAZG010000033.1"/>
</dbReference>
<keyword evidence="2" id="KW-0812">Transmembrane</keyword>
<keyword evidence="4" id="KW-1185">Reference proteome</keyword>
<sequence length="164" mass="16745">MSGYGGQPSGWSDPYGQQDGGWQNTPQAGWSDPAAQPGWDPNGQYGTPQQPSYGYGTPQQPSYGYGPPGVPGQGHSGNGLAIAALICNVLLVVSCCNVLAIPGIVTSSLAISRSATDPGSARSLTMWSWVVFALALVIAIVVVIIAIIVDAGSSSSTYDSTGNI</sequence>
<evidence type="ECO:0000313" key="4">
    <source>
        <dbReference type="Proteomes" id="UP001500683"/>
    </source>
</evidence>
<reference evidence="4" key="1">
    <citation type="journal article" date="2019" name="Int. J. Syst. Evol. Microbiol.">
        <title>The Global Catalogue of Microorganisms (GCM) 10K type strain sequencing project: providing services to taxonomists for standard genome sequencing and annotation.</title>
        <authorList>
            <consortium name="The Broad Institute Genomics Platform"/>
            <consortium name="The Broad Institute Genome Sequencing Center for Infectious Disease"/>
            <person name="Wu L."/>
            <person name="Ma J."/>
        </authorList>
    </citation>
    <scope>NUCLEOTIDE SEQUENCE [LARGE SCALE GENOMIC DNA]</scope>
    <source>
        <strain evidence="4">JCM 16702</strain>
    </source>
</reference>
<dbReference type="Proteomes" id="UP001500683">
    <property type="component" value="Unassembled WGS sequence"/>
</dbReference>
<keyword evidence="2" id="KW-0472">Membrane</keyword>
<name>A0ABP7W6T9_9ACTN</name>
<organism evidence="3 4">
    <name type="scientific">Actinomadura miaoliensis</name>
    <dbReference type="NCBI Taxonomy" id="430685"/>
    <lineage>
        <taxon>Bacteria</taxon>
        <taxon>Bacillati</taxon>
        <taxon>Actinomycetota</taxon>
        <taxon>Actinomycetes</taxon>
        <taxon>Streptosporangiales</taxon>
        <taxon>Thermomonosporaceae</taxon>
        <taxon>Actinomadura</taxon>
    </lineage>
</organism>
<evidence type="ECO:0000256" key="2">
    <source>
        <dbReference type="SAM" id="Phobius"/>
    </source>
</evidence>
<evidence type="ECO:0008006" key="5">
    <source>
        <dbReference type="Google" id="ProtNLM"/>
    </source>
</evidence>
<evidence type="ECO:0000313" key="3">
    <source>
        <dbReference type="EMBL" id="GAA4082449.1"/>
    </source>
</evidence>
<accession>A0ABP7W6T9</accession>
<dbReference type="EMBL" id="BAAAZG010000033">
    <property type="protein sequence ID" value="GAA4082449.1"/>
    <property type="molecule type" value="Genomic_DNA"/>
</dbReference>
<feature type="region of interest" description="Disordered" evidence="1">
    <location>
        <begin position="1"/>
        <end position="70"/>
    </location>
</feature>
<gene>
    <name evidence="3" type="ORF">GCM10022214_46990</name>
</gene>
<evidence type="ECO:0000256" key="1">
    <source>
        <dbReference type="SAM" id="MobiDB-lite"/>
    </source>
</evidence>
<proteinExistence type="predicted"/>
<keyword evidence="2" id="KW-1133">Transmembrane helix</keyword>
<feature type="transmembrane region" description="Helical" evidence="2">
    <location>
        <begin position="80"/>
        <end position="105"/>
    </location>
</feature>
<comment type="caution">
    <text evidence="3">The sequence shown here is derived from an EMBL/GenBank/DDBJ whole genome shotgun (WGS) entry which is preliminary data.</text>
</comment>
<protein>
    <recommendedName>
        <fullName evidence="5">DUF4190 domain-containing protein</fullName>
    </recommendedName>
</protein>